<feature type="compositionally biased region" description="Basic residues" evidence="1">
    <location>
        <begin position="264"/>
        <end position="277"/>
    </location>
</feature>
<dbReference type="Proteomes" id="UP000541610">
    <property type="component" value="Unassembled WGS sequence"/>
</dbReference>
<dbReference type="AlphaFoldDB" id="A0A7J6NQP7"/>
<reference evidence="2 3" key="1">
    <citation type="submission" date="2020-04" db="EMBL/GenBank/DDBJ databases">
        <title>Perkinsus olseni comparative genomics.</title>
        <authorList>
            <person name="Bogema D.R."/>
        </authorList>
    </citation>
    <scope>NUCLEOTIDE SEQUENCE [LARGE SCALE GENOMIC DNA]</scope>
    <source>
        <strain evidence="2">00978-12</strain>
    </source>
</reference>
<proteinExistence type="predicted"/>
<organism evidence="2 3">
    <name type="scientific">Perkinsus olseni</name>
    <name type="common">Perkinsus atlanticus</name>
    <dbReference type="NCBI Taxonomy" id="32597"/>
    <lineage>
        <taxon>Eukaryota</taxon>
        <taxon>Sar</taxon>
        <taxon>Alveolata</taxon>
        <taxon>Perkinsozoa</taxon>
        <taxon>Perkinsea</taxon>
        <taxon>Perkinsida</taxon>
        <taxon>Perkinsidae</taxon>
        <taxon>Perkinsus</taxon>
    </lineage>
</organism>
<feature type="region of interest" description="Disordered" evidence="1">
    <location>
        <begin position="185"/>
        <end position="206"/>
    </location>
</feature>
<feature type="region of interest" description="Disordered" evidence="1">
    <location>
        <begin position="253"/>
        <end position="282"/>
    </location>
</feature>
<feature type="compositionally biased region" description="Basic and acidic residues" evidence="1">
    <location>
        <begin position="185"/>
        <end position="197"/>
    </location>
</feature>
<evidence type="ECO:0000313" key="2">
    <source>
        <dbReference type="EMBL" id="KAF4686108.1"/>
    </source>
</evidence>
<evidence type="ECO:0000256" key="1">
    <source>
        <dbReference type="SAM" id="MobiDB-lite"/>
    </source>
</evidence>
<dbReference type="OrthoDB" id="10499305at2759"/>
<protein>
    <submittedName>
        <fullName evidence="2">Uncharacterized protein</fullName>
    </submittedName>
</protein>
<sequence>MMTSDEDIDTWMTMLSRVSEFVSRCPPLRVAEVECLWYNGYPARRRGVNAQPVYVDNYFGLLLQDNESAPGDSEVYYLDPVHGGSYIPPKVLEIVRQLYPGYTTVTAVPCQQENAEEQNCGLLVLVWATEAALNPPRDGLSSIWYDEERLRRHAARCVRNGMPEIFPRSCWVPVTVTMMMASRKVREKEDKTKKEETPPVDDVIIPPPRKAAENEVIGPIPANEDLLDTDDIRNYVTAELAGLVVSGTEFEYDDGDAAAEGGKGKRKRRPAPKKKKSLATSALPEGFFDDEDKAAEVFGREAPSKRRSKDMQRDMRKLELQLDAGDRRQLVEGNARVEEDSDIITDEKNIDRNIMKKKFSLKDLSPSYIDLSIEGSVFGR</sequence>
<gene>
    <name evidence="2" type="ORF">FOZ60_005649</name>
</gene>
<comment type="caution">
    <text evidence="2">The sequence shown here is derived from an EMBL/GenBank/DDBJ whole genome shotgun (WGS) entry which is preliminary data.</text>
</comment>
<name>A0A7J6NQP7_PEROL</name>
<dbReference type="EMBL" id="JABANP010000234">
    <property type="protein sequence ID" value="KAF4686108.1"/>
    <property type="molecule type" value="Genomic_DNA"/>
</dbReference>
<accession>A0A7J6NQP7</accession>
<evidence type="ECO:0000313" key="3">
    <source>
        <dbReference type="Proteomes" id="UP000541610"/>
    </source>
</evidence>